<feature type="domain" description="Methyltransferase" evidence="1">
    <location>
        <begin position="38"/>
        <end position="131"/>
    </location>
</feature>
<dbReference type="Pfam" id="PF13649">
    <property type="entry name" value="Methyltransf_25"/>
    <property type="match status" value="1"/>
</dbReference>
<organism evidence="2 3">
    <name type="scientific">Sulfurisoma sediminicola</name>
    <dbReference type="NCBI Taxonomy" id="1381557"/>
    <lineage>
        <taxon>Bacteria</taxon>
        <taxon>Pseudomonadati</taxon>
        <taxon>Pseudomonadota</taxon>
        <taxon>Betaproteobacteria</taxon>
        <taxon>Nitrosomonadales</taxon>
        <taxon>Sterolibacteriaceae</taxon>
        <taxon>Sulfurisoma</taxon>
    </lineage>
</organism>
<dbReference type="InterPro" id="IPR050723">
    <property type="entry name" value="CFA/CMAS"/>
</dbReference>
<keyword evidence="2" id="KW-0489">Methyltransferase</keyword>
<dbReference type="AlphaFoldDB" id="A0A497XA99"/>
<evidence type="ECO:0000313" key="2">
    <source>
        <dbReference type="EMBL" id="RLJ62874.1"/>
    </source>
</evidence>
<dbReference type="InterPro" id="IPR041698">
    <property type="entry name" value="Methyltransf_25"/>
</dbReference>
<dbReference type="GO" id="GO:0008168">
    <property type="term" value="F:methyltransferase activity"/>
    <property type="evidence" value="ECO:0007669"/>
    <property type="project" value="UniProtKB-KW"/>
</dbReference>
<evidence type="ECO:0000313" key="3">
    <source>
        <dbReference type="Proteomes" id="UP000268908"/>
    </source>
</evidence>
<proteinExistence type="predicted"/>
<sequence length="197" mass="20649">MPNGVDFFDRQFRGQIAAGDFALNPFEQVALPHLRGDVLDLGCGLGNLALAAARAGCRVTAFDGSATAVERLAAAAAAEGLPVVASQADFSSAPVSGGYDSVVAIGLLMFFPRPRSTDLLAAMQNATRPGGVAVVNTLIEGSTYFDLFGDGPYTLFGHDEVEQAFAGWEILRSSHEEFAAPGATRKKFITVIARKPA</sequence>
<dbReference type="OrthoDB" id="1853779at2"/>
<keyword evidence="3" id="KW-1185">Reference proteome</keyword>
<protein>
    <submittedName>
        <fullName evidence="2">Tellurite methyltransferase</fullName>
    </submittedName>
</protein>
<dbReference type="GO" id="GO:0032259">
    <property type="term" value="P:methylation"/>
    <property type="evidence" value="ECO:0007669"/>
    <property type="project" value="UniProtKB-KW"/>
</dbReference>
<accession>A0A497XA99</accession>
<dbReference type="InterPro" id="IPR029063">
    <property type="entry name" value="SAM-dependent_MTases_sf"/>
</dbReference>
<gene>
    <name evidence="2" type="ORF">DFR35_2696</name>
</gene>
<dbReference type="CDD" id="cd02440">
    <property type="entry name" value="AdoMet_MTases"/>
    <property type="match status" value="1"/>
</dbReference>
<dbReference type="EMBL" id="RCCI01000007">
    <property type="protein sequence ID" value="RLJ62874.1"/>
    <property type="molecule type" value="Genomic_DNA"/>
</dbReference>
<evidence type="ECO:0000259" key="1">
    <source>
        <dbReference type="Pfam" id="PF13649"/>
    </source>
</evidence>
<dbReference type="PANTHER" id="PTHR43667:SF2">
    <property type="entry name" value="FATTY ACID C-METHYL TRANSFERASE"/>
    <property type="match status" value="1"/>
</dbReference>
<name>A0A497XA99_9PROT</name>
<dbReference type="Proteomes" id="UP000268908">
    <property type="component" value="Unassembled WGS sequence"/>
</dbReference>
<keyword evidence="2" id="KW-0808">Transferase</keyword>
<reference evidence="2 3" key="1">
    <citation type="submission" date="2018-10" db="EMBL/GenBank/DDBJ databases">
        <title>Genomic Encyclopedia of Type Strains, Phase IV (KMG-IV): sequencing the most valuable type-strain genomes for metagenomic binning, comparative biology and taxonomic classification.</title>
        <authorList>
            <person name="Goeker M."/>
        </authorList>
    </citation>
    <scope>NUCLEOTIDE SEQUENCE [LARGE SCALE GENOMIC DNA]</scope>
    <source>
        <strain evidence="2 3">DSM 26916</strain>
    </source>
</reference>
<dbReference type="PANTHER" id="PTHR43667">
    <property type="entry name" value="CYCLOPROPANE-FATTY-ACYL-PHOSPHOLIPID SYNTHASE"/>
    <property type="match status" value="1"/>
</dbReference>
<comment type="caution">
    <text evidence="2">The sequence shown here is derived from an EMBL/GenBank/DDBJ whole genome shotgun (WGS) entry which is preliminary data.</text>
</comment>
<dbReference type="Gene3D" id="3.40.50.150">
    <property type="entry name" value="Vaccinia Virus protein VP39"/>
    <property type="match status" value="1"/>
</dbReference>
<dbReference type="SUPFAM" id="SSF53335">
    <property type="entry name" value="S-adenosyl-L-methionine-dependent methyltransferases"/>
    <property type="match status" value="1"/>
</dbReference>
<dbReference type="RefSeq" id="WP_121243176.1">
    <property type="nucleotide sequence ID" value="NZ_BHVV01000008.1"/>
</dbReference>